<proteinExistence type="predicted"/>
<evidence type="ECO:0000313" key="1">
    <source>
        <dbReference type="EMBL" id="KAJ7556110.1"/>
    </source>
</evidence>
<gene>
    <name evidence="1" type="ORF">O6H91_05G068900</name>
</gene>
<dbReference type="EMBL" id="CM055096">
    <property type="protein sequence ID" value="KAJ7556110.1"/>
    <property type="molecule type" value="Genomic_DNA"/>
</dbReference>
<comment type="caution">
    <text evidence="1">The sequence shown here is derived from an EMBL/GenBank/DDBJ whole genome shotgun (WGS) entry which is preliminary data.</text>
</comment>
<sequence length="386" mass="41097">MQLMCQSMMYSAKLQIASASILFLGIATQLALLPPVVAYSGGSGSNGGSNAAPLDATSAPDHPNLRAKSLILVKVWCLIIAFVATFLAGVSPYYYRWNAAFLVLGTQFAGGIFLATAFIHFLSDSNSSFQLHTNKTYPFAFMLATAGYLLTMLGDCIISWVYLRSTGSSKLPATKEDQELGTKRVADTESQIAANPVVCGEHGAAACNCQDVTEDSQGKNMVTAIIVTQSSWGDALLLILALCFHSVFEGIAIGVAETQHDAWRNLWTVSLHKIFAAIAMGIALLRILPNRPLLSCSLYSFAFAISTPIGVAIGILIDSTSQGAIADWIYAVSMGIAAGVFIYVAINHLLAKGYIPQTKVVVDTPFIKLIAVTLGAGLMAVVLIWD</sequence>
<protein>
    <submittedName>
        <fullName evidence="1">Uncharacterized protein</fullName>
    </submittedName>
</protein>
<organism evidence="1 2">
    <name type="scientific">Diphasiastrum complanatum</name>
    <name type="common">Issler's clubmoss</name>
    <name type="synonym">Lycopodium complanatum</name>
    <dbReference type="NCBI Taxonomy" id="34168"/>
    <lineage>
        <taxon>Eukaryota</taxon>
        <taxon>Viridiplantae</taxon>
        <taxon>Streptophyta</taxon>
        <taxon>Embryophyta</taxon>
        <taxon>Tracheophyta</taxon>
        <taxon>Lycopodiopsida</taxon>
        <taxon>Lycopodiales</taxon>
        <taxon>Lycopodiaceae</taxon>
        <taxon>Lycopodioideae</taxon>
        <taxon>Diphasiastrum</taxon>
    </lineage>
</organism>
<dbReference type="Proteomes" id="UP001162992">
    <property type="component" value="Chromosome 5"/>
</dbReference>
<name>A0ACC2DPA8_DIPCM</name>
<accession>A0ACC2DPA8</accession>
<reference evidence="2" key="1">
    <citation type="journal article" date="2024" name="Proc. Natl. Acad. Sci. U.S.A.">
        <title>Extraordinary preservation of gene collinearity over three hundred million years revealed in homosporous lycophytes.</title>
        <authorList>
            <person name="Li C."/>
            <person name="Wickell D."/>
            <person name="Kuo L.Y."/>
            <person name="Chen X."/>
            <person name="Nie B."/>
            <person name="Liao X."/>
            <person name="Peng D."/>
            <person name="Ji J."/>
            <person name="Jenkins J."/>
            <person name="Williams M."/>
            <person name="Shu S."/>
            <person name="Plott C."/>
            <person name="Barry K."/>
            <person name="Rajasekar S."/>
            <person name="Grimwood J."/>
            <person name="Han X."/>
            <person name="Sun S."/>
            <person name="Hou Z."/>
            <person name="He W."/>
            <person name="Dai G."/>
            <person name="Sun C."/>
            <person name="Schmutz J."/>
            <person name="Leebens-Mack J.H."/>
            <person name="Li F.W."/>
            <person name="Wang L."/>
        </authorList>
    </citation>
    <scope>NUCLEOTIDE SEQUENCE [LARGE SCALE GENOMIC DNA]</scope>
    <source>
        <strain evidence="2">cv. PW_Plant_1</strain>
    </source>
</reference>
<keyword evidence="2" id="KW-1185">Reference proteome</keyword>
<evidence type="ECO:0000313" key="2">
    <source>
        <dbReference type="Proteomes" id="UP001162992"/>
    </source>
</evidence>